<dbReference type="SFLD" id="SFLDG01141">
    <property type="entry name" value="C2.B.1:_Sucrose_Phosphatase_Li"/>
    <property type="match status" value="1"/>
</dbReference>
<protein>
    <submittedName>
        <fullName evidence="2">Putative hydrolase</fullName>
    </submittedName>
</protein>
<comment type="caution">
    <text evidence="2">The sequence shown here is derived from an EMBL/GenBank/DDBJ whole genome shotgun (WGS) entry which is preliminary data.</text>
</comment>
<dbReference type="STRING" id="1220578.FPE01S_01_13880"/>
<evidence type="ECO:0000313" key="2">
    <source>
        <dbReference type="EMBL" id="GAO42373.1"/>
    </source>
</evidence>
<organism evidence="2 3">
    <name type="scientific">Flavihumibacter petaseus NBRC 106054</name>
    <dbReference type="NCBI Taxonomy" id="1220578"/>
    <lineage>
        <taxon>Bacteria</taxon>
        <taxon>Pseudomonadati</taxon>
        <taxon>Bacteroidota</taxon>
        <taxon>Chitinophagia</taxon>
        <taxon>Chitinophagales</taxon>
        <taxon>Chitinophagaceae</taxon>
        <taxon>Flavihumibacter</taxon>
    </lineage>
</organism>
<dbReference type="Gene3D" id="3.90.1070.10">
    <property type="match status" value="1"/>
</dbReference>
<reference evidence="2 3" key="1">
    <citation type="submission" date="2015-04" db="EMBL/GenBank/DDBJ databases">
        <title>Whole genome shotgun sequence of Flavihumibacter petaseus NBRC 106054.</title>
        <authorList>
            <person name="Miyazawa S."/>
            <person name="Hosoyama A."/>
            <person name="Hashimoto M."/>
            <person name="Noguchi M."/>
            <person name="Tsuchikane K."/>
            <person name="Ohji S."/>
            <person name="Yamazoe A."/>
            <person name="Ichikawa N."/>
            <person name="Kimura A."/>
            <person name="Fujita N."/>
        </authorList>
    </citation>
    <scope>NUCLEOTIDE SEQUENCE [LARGE SCALE GENOMIC DNA]</scope>
    <source>
        <strain evidence="2 3">NBRC 106054</strain>
    </source>
</reference>
<accession>A0A0E9MY06</accession>
<proteinExistence type="predicted"/>
<dbReference type="GO" id="GO:0005829">
    <property type="term" value="C:cytosol"/>
    <property type="evidence" value="ECO:0007669"/>
    <property type="project" value="TreeGrafter"/>
</dbReference>
<dbReference type="EMBL" id="BBWV01000001">
    <property type="protein sequence ID" value="GAO42373.1"/>
    <property type="molecule type" value="Genomic_DNA"/>
</dbReference>
<dbReference type="PANTHER" id="PTHR10000">
    <property type="entry name" value="PHOSPHOSERINE PHOSPHATASE"/>
    <property type="match status" value="1"/>
</dbReference>
<evidence type="ECO:0000313" key="3">
    <source>
        <dbReference type="Proteomes" id="UP000033121"/>
    </source>
</evidence>
<dbReference type="Proteomes" id="UP000033121">
    <property type="component" value="Unassembled WGS sequence"/>
</dbReference>
<evidence type="ECO:0000259" key="1">
    <source>
        <dbReference type="Pfam" id="PF05116"/>
    </source>
</evidence>
<sequence>MFTANLSKFAYMLLLATDLDGTLLGGNYEEKHELYSIISANPSVRLVFVTGRGLPSILPLLNDPFIPNPDYIIADVGATVVDGKTLLPVEPLHTEIMSRWPGEALVRERLKQVPHLREQVVPMDRRCSYYLHEQLDITEVKSIANGLGCDVIVSAGKFVDVLPGGINKGFTLRRLMEMLNVPEKEVLVAGDTLNDLSLFETGYKGVVVGGAEKELLDATSGHQHVYQAERLGCGGILQALHHYNAVFDGI</sequence>
<feature type="domain" description="Sucrose phosphatase-like" evidence="1">
    <location>
        <begin position="13"/>
        <end position="244"/>
    </location>
</feature>
<dbReference type="SFLD" id="SFLDG01140">
    <property type="entry name" value="C2.B:_Phosphomannomutase_and_P"/>
    <property type="match status" value="1"/>
</dbReference>
<dbReference type="AlphaFoldDB" id="A0A0E9MY06"/>
<keyword evidence="2" id="KW-0378">Hydrolase</keyword>
<dbReference type="SFLD" id="SFLDS00003">
    <property type="entry name" value="Haloacid_Dehalogenase"/>
    <property type="match status" value="1"/>
</dbReference>
<dbReference type="InterPro" id="IPR006380">
    <property type="entry name" value="SPP-like_dom"/>
</dbReference>
<keyword evidence="3" id="KW-1185">Reference proteome</keyword>
<dbReference type="PANTHER" id="PTHR10000:SF8">
    <property type="entry name" value="HAD SUPERFAMILY HYDROLASE-LIKE, TYPE 3"/>
    <property type="match status" value="1"/>
</dbReference>
<gene>
    <name evidence="2" type="ORF">FPE01S_01_13880</name>
</gene>
<dbReference type="InterPro" id="IPR023214">
    <property type="entry name" value="HAD_sf"/>
</dbReference>
<dbReference type="NCBIfam" id="TIGR01484">
    <property type="entry name" value="HAD-SF-IIB"/>
    <property type="match status" value="1"/>
</dbReference>
<dbReference type="InterPro" id="IPR006379">
    <property type="entry name" value="HAD-SF_hydro_IIB"/>
</dbReference>
<dbReference type="InterPro" id="IPR036412">
    <property type="entry name" value="HAD-like_sf"/>
</dbReference>
<name>A0A0E9MY06_9BACT</name>
<dbReference type="SUPFAM" id="SSF56784">
    <property type="entry name" value="HAD-like"/>
    <property type="match status" value="1"/>
</dbReference>
<dbReference type="Gene3D" id="3.40.50.1000">
    <property type="entry name" value="HAD superfamily/HAD-like"/>
    <property type="match status" value="1"/>
</dbReference>
<dbReference type="GO" id="GO:0000287">
    <property type="term" value="F:magnesium ion binding"/>
    <property type="evidence" value="ECO:0007669"/>
    <property type="project" value="TreeGrafter"/>
</dbReference>
<dbReference type="Pfam" id="PF05116">
    <property type="entry name" value="S6PP"/>
    <property type="match status" value="1"/>
</dbReference>
<dbReference type="GO" id="GO:0016791">
    <property type="term" value="F:phosphatase activity"/>
    <property type="evidence" value="ECO:0007669"/>
    <property type="project" value="TreeGrafter"/>
</dbReference>